<dbReference type="Pfam" id="PF00501">
    <property type="entry name" value="AMP-binding"/>
    <property type="match status" value="2"/>
</dbReference>
<dbReference type="Proteomes" id="UP001056035">
    <property type="component" value="Chromosome"/>
</dbReference>
<protein>
    <submittedName>
        <fullName evidence="3">AMP-binding protein</fullName>
    </submittedName>
</protein>
<dbReference type="PANTHER" id="PTHR43201">
    <property type="entry name" value="ACYL-COA SYNTHETASE"/>
    <property type="match status" value="1"/>
</dbReference>
<dbReference type="Gene3D" id="3.30.300.30">
    <property type="match status" value="1"/>
</dbReference>
<sequence length="428" mass="44726">MLIDAWLPRAAAAHPDRPAVGALTYAELERAARRAAAGLDGVLAGDRVAIALPPGEDFAVALHAVWRRGAVAVPHDLRLTEAERPAADHVLGELPAGDPSTASGRFAPVLTHDLDAPAAVIQTSGTSGTPKPVGLTFGNWLWSALGGASALRSPGPERWLCTLPLSHVGGLSILIRSAITGGTAVIHERWDTERALAALMEDDITIVSVVSTTLARLLDAGLQDPPALRCALVGGGPVPPEIMRRAAAAGVPVSQTYGLTEACSQVTTQRPGDVRPDAGTPLFCTRVRVEADGGIQVRGLTVNGTDPARWLATGDLGRLDAEGRLTIVGRKADTIVSGGENIAPAEVEAALAEHPAVAHAAVLGRPDPEWGEAVHARVILRPGSEVTPDELRAHCAARLARFKVPKEVRFVDDLPRTASGKLLRRSLT</sequence>
<dbReference type="Gene3D" id="3.40.50.980">
    <property type="match status" value="1"/>
</dbReference>
<feature type="domain" description="AMP-binding enzyme C-terminal" evidence="2">
    <location>
        <begin position="346"/>
        <end position="421"/>
    </location>
</feature>
<dbReference type="Gene3D" id="3.40.50.12780">
    <property type="entry name" value="N-terminal domain of ligase-like"/>
    <property type="match status" value="1"/>
</dbReference>
<name>A0ABY5DQU2_9ACTN</name>
<dbReference type="PANTHER" id="PTHR43201:SF32">
    <property type="entry name" value="2-SUCCINYLBENZOATE--COA LIGASE, CHLOROPLASTIC_PEROXISOMAL"/>
    <property type="match status" value="1"/>
</dbReference>
<proteinExistence type="predicted"/>
<dbReference type="PROSITE" id="PS00455">
    <property type="entry name" value="AMP_BINDING"/>
    <property type="match status" value="1"/>
</dbReference>
<accession>A0ABY5DQU2</accession>
<evidence type="ECO:0000313" key="4">
    <source>
        <dbReference type="Proteomes" id="UP001056035"/>
    </source>
</evidence>
<feature type="domain" description="AMP-dependent synthetase/ligase" evidence="1">
    <location>
        <begin position="9"/>
        <end position="83"/>
    </location>
</feature>
<keyword evidence="4" id="KW-1185">Reference proteome</keyword>
<dbReference type="SUPFAM" id="SSF56801">
    <property type="entry name" value="Acetyl-CoA synthetase-like"/>
    <property type="match status" value="1"/>
</dbReference>
<dbReference type="EMBL" id="CP098502">
    <property type="protein sequence ID" value="UTI62934.1"/>
    <property type="molecule type" value="Genomic_DNA"/>
</dbReference>
<evidence type="ECO:0000259" key="1">
    <source>
        <dbReference type="Pfam" id="PF00501"/>
    </source>
</evidence>
<dbReference type="Pfam" id="PF13193">
    <property type="entry name" value="AMP-binding_C"/>
    <property type="match status" value="1"/>
</dbReference>
<dbReference type="InterPro" id="IPR045851">
    <property type="entry name" value="AMP-bd_C_sf"/>
</dbReference>
<dbReference type="RefSeq" id="WP_254569669.1">
    <property type="nucleotide sequence ID" value="NZ_CP098502.1"/>
</dbReference>
<dbReference type="InterPro" id="IPR020845">
    <property type="entry name" value="AMP-binding_CS"/>
</dbReference>
<dbReference type="InterPro" id="IPR042099">
    <property type="entry name" value="ANL_N_sf"/>
</dbReference>
<evidence type="ECO:0000259" key="2">
    <source>
        <dbReference type="Pfam" id="PF13193"/>
    </source>
</evidence>
<gene>
    <name evidence="3" type="ORF">NBH00_16405</name>
</gene>
<dbReference type="InterPro" id="IPR025110">
    <property type="entry name" value="AMP-bd_C"/>
</dbReference>
<organism evidence="3 4">
    <name type="scientific">Paraconexibacter antarcticus</name>
    <dbReference type="NCBI Taxonomy" id="2949664"/>
    <lineage>
        <taxon>Bacteria</taxon>
        <taxon>Bacillati</taxon>
        <taxon>Actinomycetota</taxon>
        <taxon>Thermoleophilia</taxon>
        <taxon>Solirubrobacterales</taxon>
        <taxon>Paraconexibacteraceae</taxon>
        <taxon>Paraconexibacter</taxon>
    </lineage>
</organism>
<feature type="domain" description="AMP-dependent synthetase/ligase" evidence="1">
    <location>
        <begin position="111"/>
        <end position="292"/>
    </location>
</feature>
<evidence type="ECO:0000313" key="3">
    <source>
        <dbReference type="EMBL" id="UTI62934.1"/>
    </source>
</evidence>
<dbReference type="InterPro" id="IPR000873">
    <property type="entry name" value="AMP-dep_synth/lig_dom"/>
</dbReference>
<reference evidence="3 4" key="1">
    <citation type="submission" date="2022-06" db="EMBL/GenBank/DDBJ databases">
        <title>Paraconexibacter antarcticus.</title>
        <authorList>
            <person name="Kim C.S."/>
        </authorList>
    </citation>
    <scope>NUCLEOTIDE SEQUENCE [LARGE SCALE GENOMIC DNA]</scope>
    <source>
        <strain evidence="3 4">02-257</strain>
    </source>
</reference>